<dbReference type="Gene3D" id="2.60.40.10">
    <property type="entry name" value="Immunoglobulins"/>
    <property type="match status" value="1"/>
</dbReference>
<dbReference type="SUPFAM" id="SSF49265">
    <property type="entry name" value="Fibronectin type III"/>
    <property type="match status" value="1"/>
</dbReference>
<accession>A0ABR7F2B5</accession>
<protein>
    <recommendedName>
        <fullName evidence="3">Fibronectin type-III domain-containing protein</fullName>
    </recommendedName>
</protein>
<sequence>MKNRIIAIILTITLLVTLAIPVVAAGDGNWGDDNAPWNVGITNDKLLGNYELGTSKEFEIAYYPSDSVGLKAIRHIEITGDYPVSGFEYYENGKWNDVEQFTSKIVFKDTTKQKVHVTFNKEGKYTIKFWVSTADGNQSVVAKRVINVAKTSITLYREVETTPTVVPTTKDIEPVTTEPVTVAPTTKDETESEASTQAPTTKPIITEPVTIKPTTVVPTTKSVTTTAAQKVKVGKTAIKKAVKQKKAKKAKISLKKVKKVSGYQVQISTSAKFVKKLTITKNIKKTSCTIKALKAKKVYYVRARAYIVKGKKKYYGTWTVKKKVKFIK</sequence>
<dbReference type="RefSeq" id="WP_186840312.1">
    <property type="nucleotide sequence ID" value="NZ_JACOOZ010000004.1"/>
</dbReference>
<name>A0ABR7F2B5_9FIRM</name>
<dbReference type="Proteomes" id="UP000597877">
    <property type="component" value="Unassembled WGS sequence"/>
</dbReference>
<dbReference type="InterPro" id="IPR013783">
    <property type="entry name" value="Ig-like_fold"/>
</dbReference>
<keyword evidence="2" id="KW-1185">Reference proteome</keyword>
<dbReference type="InterPro" id="IPR036116">
    <property type="entry name" value="FN3_sf"/>
</dbReference>
<organism evidence="1 2">
    <name type="scientific">Eubacterium segne</name>
    <dbReference type="NCBI Taxonomy" id="2763045"/>
    <lineage>
        <taxon>Bacteria</taxon>
        <taxon>Bacillati</taxon>
        <taxon>Bacillota</taxon>
        <taxon>Clostridia</taxon>
        <taxon>Eubacteriales</taxon>
        <taxon>Eubacteriaceae</taxon>
        <taxon>Eubacterium</taxon>
    </lineage>
</organism>
<evidence type="ECO:0000313" key="1">
    <source>
        <dbReference type="EMBL" id="MBC5667742.1"/>
    </source>
</evidence>
<dbReference type="EMBL" id="JACOOZ010000004">
    <property type="protein sequence ID" value="MBC5667742.1"/>
    <property type="molecule type" value="Genomic_DNA"/>
</dbReference>
<proteinExistence type="predicted"/>
<reference evidence="1 2" key="1">
    <citation type="submission" date="2020-08" db="EMBL/GenBank/DDBJ databases">
        <title>Genome public.</title>
        <authorList>
            <person name="Liu C."/>
            <person name="Sun Q."/>
        </authorList>
    </citation>
    <scope>NUCLEOTIDE SEQUENCE [LARGE SCALE GENOMIC DNA]</scope>
    <source>
        <strain evidence="1 2">BX4</strain>
    </source>
</reference>
<evidence type="ECO:0000313" key="2">
    <source>
        <dbReference type="Proteomes" id="UP000597877"/>
    </source>
</evidence>
<gene>
    <name evidence="1" type="ORF">H8S00_07090</name>
</gene>
<evidence type="ECO:0008006" key="3">
    <source>
        <dbReference type="Google" id="ProtNLM"/>
    </source>
</evidence>
<comment type="caution">
    <text evidence="1">The sequence shown here is derived from an EMBL/GenBank/DDBJ whole genome shotgun (WGS) entry which is preliminary data.</text>
</comment>